<proteinExistence type="predicted"/>
<sequence>MENSAKLTVTPQKTSFYFLLLSFLIPVLLAWVALKYSWFTPAVTNKGELLSPPLQLSTTQLPSELKNTWVLLYIADDNCQQCEQAQYLMQQIDVALGKETARVQLASNHMSLQQHMAVIQDPKLQQAASGHLYLADPLGVIMLKYPLAEGSDKQIRTAKDVLSDLRKLLKLSRIG</sequence>
<dbReference type="Proteomes" id="UP001467690">
    <property type="component" value="Unassembled WGS sequence"/>
</dbReference>
<organism evidence="2 3">
    <name type="scientific">Catenovulum sediminis</name>
    <dbReference type="NCBI Taxonomy" id="1740262"/>
    <lineage>
        <taxon>Bacteria</taxon>
        <taxon>Pseudomonadati</taxon>
        <taxon>Pseudomonadota</taxon>
        <taxon>Gammaproteobacteria</taxon>
        <taxon>Alteromonadales</taxon>
        <taxon>Alteromonadaceae</taxon>
        <taxon>Catenovulum</taxon>
    </lineage>
</organism>
<dbReference type="RefSeq" id="WP_143870350.1">
    <property type="nucleotide sequence ID" value="NZ_CP041660.1"/>
</dbReference>
<dbReference type="EMBL" id="JBELOE010000270">
    <property type="protein sequence ID" value="MER2493856.1"/>
    <property type="molecule type" value="Genomic_DNA"/>
</dbReference>
<reference evidence="2 3" key="1">
    <citation type="submission" date="2024-06" db="EMBL/GenBank/DDBJ databases">
        <authorList>
            <person name="Chen R.Y."/>
        </authorList>
    </citation>
    <scope>NUCLEOTIDE SEQUENCE [LARGE SCALE GENOMIC DNA]</scope>
    <source>
        <strain evidence="2 3">D2</strain>
    </source>
</reference>
<keyword evidence="1" id="KW-0472">Membrane</keyword>
<keyword evidence="3" id="KW-1185">Reference proteome</keyword>
<keyword evidence="1" id="KW-0812">Transmembrane</keyword>
<keyword evidence="1" id="KW-1133">Transmembrane helix</keyword>
<name>A0ABV1RM97_9ALTE</name>
<comment type="caution">
    <text evidence="2">The sequence shown here is derived from an EMBL/GenBank/DDBJ whole genome shotgun (WGS) entry which is preliminary data.</text>
</comment>
<feature type="transmembrane region" description="Helical" evidence="1">
    <location>
        <begin position="16"/>
        <end position="34"/>
    </location>
</feature>
<accession>A0ABV1RM97</accession>
<evidence type="ECO:0000313" key="2">
    <source>
        <dbReference type="EMBL" id="MER2493856.1"/>
    </source>
</evidence>
<protein>
    <recommendedName>
        <fullName evidence="4">Thioredoxin domain-containing protein</fullName>
    </recommendedName>
</protein>
<gene>
    <name evidence="2" type="ORF">ABS311_18430</name>
</gene>
<evidence type="ECO:0000256" key="1">
    <source>
        <dbReference type="SAM" id="Phobius"/>
    </source>
</evidence>
<evidence type="ECO:0000313" key="3">
    <source>
        <dbReference type="Proteomes" id="UP001467690"/>
    </source>
</evidence>
<evidence type="ECO:0008006" key="4">
    <source>
        <dbReference type="Google" id="ProtNLM"/>
    </source>
</evidence>